<name>A0A7T2S534_DELAC</name>
<dbReference type="AlphaFoldDB" id="A0A7T2S534"/>
<evidence type="ECO:0000256" key="1">
    <source>
        <dbReference type="ARBA" id="ARBA00022676"/>
    </source>
</evidence>
<dbReference type="EMBL" id="CP065668">
    <property type="protein sequence ID" value="QPS08767.1"/>
    <property type="molecule type" value="Genomic_DNA"/>
</dbReference>
<evidence type="ECO:0000313" key="4">
    <source>
        <dbReference type="Proteomes" id="UP000594778"/>
    </source>
</evidence>
<dbReference type="GO" id="GO:0008713">
    <property type="term" value="F:ADP-heptose-lipopolysaccharide heptosyltransferase activity"/>
    <property type="evidence" value="ECO:0007669"/>
    <property type="project" value="TreeGrafter"/>
</dbReference>
<proteinExistence type="predicted"/>
<protein>
    <submittedName>
        <fullName evidence="3">Glycosyltransferase family 9 protein</fullName>
    </submittedName>
</protein>
<keyword evidence="1" id="KW-0328">Glycosyltransferase</keyword>
<evidence type="ECO:0000256" key="2">
    <source>
        <dbReference type="ARBA" id="ARBA00022679"/>
    </source>
</evidence>
<dbReference type="Gene3D" id="3.40.50.2000">
    <property type="entry name" value="Glycogen Phosphorylase B"/>
    <property type="match status" value="2"/>
</dbReference>
<dbReference type="PANTHER" id="PTHR30160">
    <property type="entry name" value="TETRAACYLDISACCHARIDE 4'-KINASE-RELATED"/>
    <property type="match status" value="1"/>
</dbReference>
<gene>
    <name evidence="3" type="ORF">I6G66_01525</name>
</gene>
<dbReference type="RefSeq" id="WP_197955962.1">
    <property type="nucleotide sequence ID" value="NZ_CP065668.1"/>
</dbReference>
<dbReference type="GO" id="GO:0005829">
    <property type="term" value="C:cytosol"/>
    <property type="evidence" value="ECO:0007669"/>
    <property type="project" value="TreeGrafter"/>
</dbReference>
<reference evidence="3 4" key="1">
    <citation type="submission" date="2020-12" db="EMBL/GenBank/DDBJ databases">
        <title>FDA dAtabase for Regulatory Grade micrObial Sequences (FDA-ARGOS): Supporting development and validation of Infectious Disease Dx tests.</title>
        <authorList>
            <person name="Sproer C."/>
            <person name="Gronow S."/>
            <person name="Severitt S."/>
            <person name="Schroder I."/>
            <person name="Tallon L."/>
            <person name="Sadzewicz L."/>
            <person name="Zhao X."/>
            <person name="Boylan J."/>
            <person name="Ott S."/>
            <person name="Bowen H."/>
            <person name="Vavikolanu K."/>
            <person name="Mehta A."/>
            <person name="Aluvathingal J."/>
            <person name="Nadendla S."/>
            <person name="Lowell S."/>
            <person name="Myers T."/>
            <person name="Yan Y."/>
            <person name="Sichtig H."/>
        </authorList>
    </citation>
    <scope>NUCLEOTIDE SEQUENCE [LARGE SCALE GENOMIC DNA]</scope>
    <source>
        <strain evidence="3 4">FDAARGOS_909</strain>
    </source>
</reference>
<dbReference type="CDD" id="cd03789">
    <property type="entry name" value="GT9_LPS_heptosyltransferase"/>
    <property type="match status" value="1"/>
</dbReference>
<keyword evidence="2 3" id="KW-0808">Transferase</keyword>
<dbReference type="SUPFAM" id="SSF53756">
    <property type="entry name" value="UDP-Glycosyltransferase/glycogen phosphorylase"/>
    <property type="match status" value="1"/>
</dbReference>
<accession>A0A7T2S534</accession>
<dbReference type="InterPro" id="IPR051199">
    <property type="entry name" value="LPS_LOS_Heptosyltrfase"/>
</dbReference>
<sequence length="364" mass="39292">MNSMNHPLLRLTDSTPALGRGKFRPGKYTGHRTSAVLPQLRRIGVFRARRFGDLLCATPVLRALAAAWPKARITLIGLPEAEGLAQRLSSVDDFELFPGWPDLPGVPSAKADEYSFFQRRMRSRRFDLVVQLHDSGRNTNALVANFGARRNAGFADPDDWVPEADSLRFVPWPGQGSEVLGLLALTDYMGLPRRGLKLDLPLNADDRARVRPLLPASRRYAIVHPGARLAVHRWSASGFAAVADRLAQAGLEVVLTGSEDERALVASVAAQMRHPALDLSGRTDIWMLGAALASASVAVCNNTTVSMMAAALGTRSVVASQAGEVDRGPPLDPQRHRVFTPGNDAHAAELLAQAALALADEELA</sequence>
<evidence type="ECO:0000313" key="3">
    <source>
        <dbReference type="EMBL" id="QPS08767.1"/>
    </source>
</evidence>
<dbReference type="GO" id="GO:0009244">
    <property type="term" value="P:lipopolysaccharide core region biosynthetic process"/>
    <property type="evidence" value="ECO:0007669"/>
    <property type="project" value="TreeGrafter"/>
</dbReference>
<dbReference type="Pfam" id="PF01075">
    <property type="entry name" value="Glyco_transf_9"/>
    <property type="match status" value="1"/>
</dbReference>
<organism evidence="3 4">
    <name type="scientific">Delftia acidovorans</name>
    <name type="common">Pseudomonas acidovorans</name>
    <name type="synonym">Comamonas acidovorans</name>
    <dbReference type="NCBI Taxonomy" id="80866"/>
    <lineage>
        <taxon>Bacteria</taxon>
        <taxon>Pseudomonadati</taxon>
        <taxon>Pseudomonadota</taxon>
        <taxon>Betaproteobacteria</taxon>
        <taxon>Burkholderiales</taxon>
        <taxon>Comamonadaceae</taxon>
        <taxon>Delftia</taxon>
    </lineage>
</organism>
<dbReference type="PANTHER" id="PTHR30160:SF1">
    <property type="entry name" value="LIPOPOLYSACCHARIDE 1,2-N-ACETYLGLUCOSAMINETRANSFERASE-RELATED"/>
    <property type="match status" value="1"/>
</dbReference>
<dbReference type="Proteomes" id="UP000594778">
    <property type="component" value="Chromosome"/>
</dbReference>
<dbReference type="InterPro" id="IPR002201">
    <property type="entry name" value="Glyco_trans_9"/>
</dbReference>